<gene>
    <name evidence="2" type="ORF">SDC9_188422</name>
</gene>
<feature type="region of interest" description="Disordered" evidence="1">
    <location>
        <begin position="1"/>
        <end position="52"/>
    </location>
</feature>
<sequence length="170" mass="18596">MEEAAEGVPQLQVPLTGSPLEKTGIPGDGLPAQMGPGRVREDLGVNGRGGKTVGEGRIRRIFQRHRRDSGWERRRFQRPHGADPVAAPGAAFQVTLRRQQAVGRLYRAHAHPQMGAQAALGGQGFPGGHPSGPDLLHHVAVDLFIQRESAPQLQGKFRHRRLQTDHVKKM</sequence>
<evidence type="ECO:0000256" key="1">
    <source>
        <dbReference type="SAM" id="MobiDB-lite"/>
    </source>
</evidence>
<organism evidence="2">
    <name type="scientific">bioreactor metagenome</name>
    <dbReference type="NCBI Taxonomy" id="1076179"/>
    <lineage>
        <taxon>unclassified sequences</taxon>
        <taxon>metagenomes</taxon>
        <taxon>ecological metagenomes</taxon>
    </lineage>
</organism>
<accession>A0A645HR08</accession>
<dbReference type="EMBL" id="VSSQ01097578">
    <property type="protein sequence ID" value="MPN40882.1"/>
    <property type="molecule type" value="Genomic_DNA"/>
</dbReference>
<name>A0A645HR08_9ZZZZ</name>
<reference evidence="2" key="1">
    <citation type="submission" date="2019-08" db="EMBL/GenBank/DDBJ databases">
        <authorList>
            <person name="Kucharzyk K."/>
            <person name="Murdoch R.W."/>
            <person name="Higgins S."/>
            <person name="Loffler F."/>
        </authorList>
    </citation>
    <scope>NUCLEOTIDE SEQUENCE</scope>
</reference>
<comment type="caution">
    <text evidence="2">The sequence shown here is derived from an EMBL/GenBank/DDBJ whole genome shotgun (WGS) entry which is preliminary data.</text>
</comment>
<dbReference type="AlphaFoldDB" id="A0A645HR08"/>
<proteinExistence type="predicted"/>
<evidence type="ECO:0000313" key="2">
    <source>
        <dbReference type="EMBL" id="MPN40882.1"/>
    </source>
</evidence>
<protein>
    <submittedName>
        <fullName evidence="2">Uncharacterized protein</fullName>
    </submittedName>
</protein>